<proteinExistence type="predicted"/>
<keyword evidence="2" id="KW-1185">Reference proteome</keyword>
<dbReference type="EnsemblPlants" id="Solyc03g053020.3.1">
    <property type="protein sequence ID" value="Solyc03g053020.3.1"/>
    <property type="gene ID" value="Solyc03g053020.3"/>
</dbReference>
<dbReference type="InParanoid" id="A0A3Q7FHJ4"/>
<sequence length="64" mass="7363">MYNMEHENWVIVHITCCIWAWALVDAQLLLPISSMDRISASPYSNPFPAHKYSLRADENTILKG</sequence>
<reference evidence="1" key="1">
    <citation type="journal article" date="2012" name="Nature">
        <title>The tomato genome sequence provides insights into fleshy fruit evolution.</title>
        <authorList>
            <consortium name="Tomato Genome Consortium"/>
        </authorList>
    </citation>
    <scope>NUCLEOTIDE SEQUENCE [LARGE SCALE GENOMIC DNA]</scope>
    <source>
        <strain evidence="1">cv. Heinz 1706</strain>
    </source>
</reference>
<name>A0A3Q7FHJ4_SOLLC</name>
<dbReference type="Gramene" id="Solyc03g053020.3.1">
    <property type="protein sequence ID" value="Solyc03g053020.3.1"/>
    <property type="gene ID" value="Solyc03g053020.3"/>
</dbReference>
<evidence type="ECO:0000313" key="1">
    <source>
        <dbReference type="EnsemblPlants" id="Solyc03g053020.3.1"/>
    </source>
</evidence>
<protein>
    <submittedName>
        <fullName evidence="1">Uncharacterized protein</fullName>
    </submittedName>
</protein>
<dbReference type="Proteomes" id="UP000004994">
    <property type="component" value="Chromosome 3"/>
</dbReference>
<evidence type="ECO:0000313" key="2">
    <source>
        <dbReference type="Proteomes" id="UP000004994"/>
    </source>
</evidence>
<accession>A0A3Q7FHJ4</accession>
<dbReference type="AlphaFoldDB" id="A0A3Q7FHJ4"/>
<organism evidence="1">
    <name type="scientific">Solanum lycopersicum</name>
    <name type="common">Tomato</name>
    <name type="synonym">Lycopersicon esculentum</name>
    <dbReference type="NCBI Taxonomy" id="4081"/>
    <lineage>
        <taxon>Eukaryota</taxon>
        <taxon>Viridiplantae</taxon>
        <taxon>Streptophyta</taxon>
        <taxon>Embryophyta</taxon>
        <taxon>Tracheophyta</taxon>
        <taxon>Spermatophyta</taxon>
        <taxon>Magnoliopsida</taxon>
        <taxon>eudicotyledons</taxon>
        <taxon>Gunneridae</taxon>
        <taxon>Pentapetalae</taxon>
        <taxon>asterids</taxon>
        <taxon>lamiids</taxon>
        <taxon>Solanales</taxon>
        <taxon>Solanaceae</taxon>
        <taxon>Solanoideae</taxon>
        <taxon>Solaneae</taxon>
        <taxon>Solanum</taxon>
        <taxon>Solanum subgen. Lycopersicon</taxon>
    </lineage>
</organism>
<reference evidence="1" key="2">
    <citation type="submission" date="2019-01" db="UniProtKB">
        <authorList>
            <consortium name="EnsemblPlants"/>
        </authorList>
    </citation>
    <scope>IDENTIFICATION</scope>
    <source>
        <strain evidence="1">cv. Heinz 1706</strain>
    </source>
</reference>